<evidence type="ECO:0000313" key="1">
    <source>
        <dbReference type="EMBL" id="JAH59813.1"/>
    </source>
</evidence>
<reference evidence="1" key="1">
    <citation type="submission" date="2014-11" db="EMBL/GenBank/DDBJ databases">
        <authorList>
            <person name="Amaro Gonzalez C."/>
        </authorList>
    </citation>
    <scope>NUCLEOTIDE SEQUENCE</scope>
</reference>
<sequence>MLHIIHMVLCQEA</sequence>
<reference evidence="1" key="2">
    <citation type="journal article" date="2015" name="Fish Shellfish Immunol.">
        <title>Early steps in the European eel (Anguilla anguilla)-Vibrio vulnificus interaction in the gills: Role of the RtxA13 toxin.</title>
        <authorList>
            <person name="Callol A."/>
            <person name="Pajuelo D."/>
            <person name="Ebbesson L."/>
            <person name="Teles M."/>
            <person name="MacKenzie S."/>
            <person name="Amaro C."/>
        </authorList>
    </citation>
    <scope>NUCLEOTIDE SEQUENCE</scope>
</reference>
<organism evidence="1">
    <name type="scientific">Anguilla anguilla</name>
    <name type="common">European freshwater eel</name>
    <name type="synonym">Muraena anguilla</name>
    <dbReference type="NCBI Taxonomy" id="7936"/>
    <lineage>
        <taxon>Eukaryota</taxon>
        <taxon>Metazoa</taxon>
        <taxon>Chordata</taxon>
        <taxon>Craniata</taxon>
        <taxon>Vertebrata</taxon>
        <taxon>Euteleostomi</taxon>
        <taxon>Actinopterygii</taxon>
        <taxon>Neopterygii</taxon>
        <taxon>Teleostei</taxon>
        <taxon>Anguilliformes</taxon>
        <taxon>Anguillidae</taxon>
        <taxon>Anguilla</taxon>
    </lineage>
</organism>
<proteinExistence type="predicted"/>
<protein>
    <submittedName>
        <fullName evidence="1">Uncharacterized protein</fullName>
    </submittedName>
</protein>
<name>A0A0E9U4F0_ANGAN</name>
<accession>A0A0E9U4F0</accession>
<dbReference type="EMBL" id="GBXM01048764">
    <property type="protein sequence ID" value="JAH59813.1"/>
    <property type="molecule type" value="Transcribed_RNA"/>
</dbReference>